<evidence type="ECO:0000256" key="2">
    <source>
        <dbReference type="ARBA" id="ARBA00022737"/>
    </source>
</evidence>
<dbReference type="SMART" id="SM00710">
    <property type="entry name" value="PbH1"/>
    <property type="match status" value="5"/>
</dbReference>
<dbReference type="InterPro" id="IPR039448">
    <property type="entry name" value="Beta_helix"/>
</dbReference>
<evidence type="ECO:0000313" key="6">
    <source>
        <dbReference type="Proteomes" id="UP000030428"/>
    </source>
</evidence>
<evidence type="ECO:0000313" key="5">
    <source>
        <dbReference type="EMBL" id="TGO02046.1"/>
    </source>
</evidence>
<keyword evidence="2" id="KW-0677">Repeat</keyword>
<reference evidence="5 6" key="1">
    <citation type="journal article" date="2016" name="Front. Microbiol.">
        <title>Single-Cell (Meta-)Genomics of a Dimorphic Candidatus Thiomargarita nelsonii Reveals Genomic Plasticity.</title>
        <authorList>
            <person name="Flood B.E."/>
            <person name="Fliss P."/>
            <person name="Jones D.S."/>
            <person name="Dick G.J."/>
            <person name="Jain S."/>
            <person name="Kaster A.K."/>
            <person name="Winkel M."/>
            <person name="Mussmann M."/>
            <person name="Bailey J."/>
        </authorList>
    </citation>
    <scope>NUCLEOTIDE SEQUENCE [LARGE SCALE GENOMIC DNA]</scope>
    <source>
        <strain evidence="5">Hydrate Ridge</strain>
    </source>
</reference>
<feature type="domain" description="Right handed beta helix" evidence="4">
    <location>
        <begin position="125"/>
        <end position="279"/>
    </location>
</feature>
<dbReference type="EMBL" id="JSZA02000246">
    <property type="protein sequence ID" value="TGO02046.1"/>
    <property type="molecule type" value="Genomic_DNA"/>
</dbReference>
<dbReference type="Proteomes" id="UP000030428">
    <property type="component" value="Unassembled WGS sequence"/>
</dbReference>
<comment type="caution">
    <text evidence="5">The sequence shown here is derived from an EMBL/GenBank/DDBJ whole genome shotgun (WGS) entry which is preliminary data.</text>
</comment>
<dbReference type="GO" id="GO:0006511">
    <property type="term" value="P:ubiquitin-dependent protein catabolic process"/>
    <property type="evidence" value="ECO:0007669"/>
    <property type="project" value="TreeGrafter"/>
</dbReference>
<sequence>LGATLYRLMTNESPRTLNPRRLSGAPPELFDLLCDCKEENPALRPESAGEVVRRLDKILTTNSIVVSPTGDCQSISAAIEKAKAGSRILVKPGVYEEDLVIDKPLEIIGDGDVADIVVESKNADCIFMKTDNALVRGLSLHNRADECYAVDIPQGKLRLENCDITSDTLACVGIHGSEAEGIVSYCKIHDSKESCGVYVYENGTGRIENCEIFGNANTGIQIRKGGNPVVQNCTIKQNGYQAVWVYDDGAGTIENCDLRDNAEGAWNIESGCQVRRSGNKE</sequence>
<protein>
    <recommendedName>
        <fullName evidence="4">Right handed beta helix domain-containing protein</fullName>
    </recommendedName>
</protein>
<evidence type="ECO:0000256" key="3">
    <source>
        <dbReference type="ARBA" id="ARBA00022786"/>
    </source>
</evidence>
<proteinExistence type="predicted"/>
<dbReference type="InterPro" id="IPR006626">
    <property type="entry name" value="PbH1"/>
</dbReference>
<dbReference type="AlphaFoldDB" id="A0A4E0RDA0"/>
<dbReference type="Pfam" id="PF13229">
    <property type="entry name" value="Beta_helix"/>
    <property type="match status" value="1"/>
</dbReference>
<keyword evidence="3" id="KW-0833">Ubl conjugation pathway</keyword>
<dbReference type="InterPro" id="IPR022441">
    <property type="entry name" value="Para_beta_helix_rpt-2"/>
</dbReference>
<dbReference type="InterPro" id="IPR011009">
    <property type="entry name" value="Kinase-like_dom_sf"/>
</dbReference>
<organism evidence="5 6">
    <name type="scientific">Candidatus Thiomargarita nelsonii</name>
    <dbReference type="NCBI Taxonomy" id="1003181"/>
    <lineage>
        <taxon>Bacteria</taxon>
        <taxon>Pseudomonadati</taxon>
        <taxon>Pseudomonadota</taxon>
        <taxon>Gammaproteobacteria</taxon>
        <taxon>Thiotrichales</taxon>
        <taxon>Thiotrichaceae</taxon>
        <taxon>Thiomargarita</taxon>
    </lineage>
</organism>
<evidence type="ECO:0000256" key="1">
    <source>
        <dbReference type="ARBA" id="ARBA00004906"/>
    </source>
</evidence>
<dbReference type="SUPFAM" id="SSF56112">
    <property type="entry name" value="Protein kinase-like (PK-like)"/>
    <property type="match status" value="1"/>
</dbReference>
<feature type="non-terminal residue" evidence="5">
    <location>
        <position position="1"/>
    </location>
</feature>
<name>A0A4E0RDA0_9GAMM</name>
<accession>A0A4E0RDA0</accession>
<gene>
    <name evidence="5" type="ORF">PN36_31280</name>
</gene>
<dbReference type="InterPro" id="IPR011050">
    <property type="entry name" value="Pectin_lyase_fold/virulence"/>
</dbReference>
<dbReference type="PANTHER" id="PTHR22990:SF15">
    <property type="entry name" value="F-BOX ONLY PROTEIN 10"/>
    <property type="match status" value="1"/>
</dbReference>
<dbReference type="InterPro" id="IPR051550">
    <property type="entry name" value="SCF-Subunits/Alg-Epimerases"/>
</dbReference>
<dbReference type="InterPro" id="IPR012334">
    <property type="entry name" value="Pectin_lyas_fold"/>
</dbReference>
<dbReference type="Gene3D" id="2.160.20.10">
    <property type="entry name" value="Single-stranded right-handed beta-helix, Pectin lyase-like"/>
    <property type="match status" value="1"/>
</dbReference>
<dbReference type="PANTHER" id="PTHR22990">
    <property type="entry name" value="F-BOX ONLY PROTEIN"/>
    <property type="match status" value="1"/>
</dbReference>
<comment type="pathway">
    <text evidence="1">Protein modification; protein ubiquitination.</text>
</comment>
<dbReference type="SUPFAM" id="SSF51126">
    <property type="entry name" value="Pectin lyase-like"/>
    <property type="match status" value="1"/>
</dbReference>
<keyword evidence="6" id="KW-1185">Reference proteome</keyword>
<evidence type="ECO:0000259" key="4">
    <source>
        <dbReference type="Pfam" id="PF13229"/>
    </source>
</evidence>
<dbReference type="NCBIfam" id="TIGR03804">
    <property type="entry name" value="para_beta_helix"/>
    <property type="match status" value="1"/>
</dbReference>